<reference evidence="25 26" key="1">
    <citation type="submission" date="2018-07" db="EMBL/GenBank/DDBJ databases">
        <title>A high quality draft genome assembly of the barn swallow (H. rustica rustica).</title>
        <authorList>
            <person name="Formenti G."/>
            <person name="Chiara M."/>
            <person name="Poveda L."/>
            <person name="Francoijs K.-J."/>
            <person name="Bonisoli-Alquati A."/>
            <person name="Canova L."/>
            <person name="Gianfranceschi L."/>
            <person name="Horner D.S."/>
            <person name="Saino N."/>
        </authorList>
    </citation>
    <scope>NUCLEOTIDE SEQUENCE [LARGE SCALE GENOMIC DNA]</scope>
    <source>
        <strain evidence="25">Chelidonia</strain>
        <tissue evidence="25">Blood</tissue>
    </source>
</reference>
<dbReference type="SUPFAM" id="SSF52540">
    <property type="entry name" value="P-loop containing nucleoside triphosphate hydrolases"/>
    <property type="match status" value="1"/>
</dbReference>
<evidence type="ECO:0000256" key="19">
    <source>
        <dbReference type="SAM" id="MobiDB-lite"/>
    </source>
</evidence>
<dbReference type="SMART" id="SM00252">
    <property type="entry name" value="SH2"/>
    <property type="match status" value="1"/>
</dbReference>
<accession>A0A3M0KTQ1</accession>
<dbReference type="SMART" id="SM00242">
    <property type="entry name" value="MYSc"/>
    <property type="match status" value="1"/>
</dbReference>
<dbReference type="InterPro" id="IPR001148">
    <property type="entry name" value="CA_dom"/>
</dbReference>
<evidence type="ECO:0000256" key="13">
    <source>
        <dbReference type="ARBA" id="ARBA00023180"/>
    </source>
</evidence>
<dbReference type="Pfam" id="PF00063">
    <property type="entry name" value="Myosin_head"/>
    <property type="match status" value="2"/>
</dbReference>
<keyword evidence="5" id="KW-0963">Cytoplasm</keyword>
<dbReference type="InterPro" id="IPR036398">
    <property type="entry name" value="CA_dom_sf"/>
</dbReference>
<dbReference type="SUPFAM" id="SSF51069">
    <property type="entry name" value="Carbonic anhydrase"/>
    <property type="match status" value="1"/>
</dbReference>
<evidence type="ECO:0000256" key="7">
    <source>
        <dbReference type="ARBA" id="ARBA00022737"/>
    </source>
</evidence>
<dbReference type="FunFam" id="3.10.200.10:FF:000003">
    <property type="entry name" value="Carbonic anhydrase 12"/>
    <property type="match status" value="1"/>
</dbReference>
<name>A0A3M0KTQ1_HIRRU</name>
<dbReference type="GO" id="GO:0000146">
    <property type="term" value="F:microfilament motor activity"/>
    <property type="evidence" value="ECO:0007669"/>
    <property type="project" value="TreeGrafter"/>
</dbReference>
<keyword evidence="8" id="KW-0547">Nucleotide-binding</keyword>
<proteinExistence type="inferred from homology"/>
<dbReference type="GO" id="GO:0008270">
    <property type="term" value="F:zinc ion binding"/>
    <property type="evidence" value="ECO:0007669"/>
    <property type="project" value="InterPro"/>
</dbReference>
<dbReference type="Pfam" id="PF00194">
    <property type="entry name" value="Carb_anhydrase"/>
    <property type="match status" value="1"/>
</dbReference>
<dbReference type="PROSITE" id="PS50001">
    <property type="entry name" value="SH2"/>
    <property type="match status" value="1"/>
</dbReference>
<dbReference type="InterPro" id="IPR052409">
    <property type="entry name" value="Myosin-III_kinase_activity"/>
</dbReference>
<dbReference type="Gene3D" id="3.10.200.10">
    <property type="entry name" value="Alpha carbonic anhydrase"/>
    <property type="match status" value="1"/>
</dbReference>
<dbReference type="GO" id="GO:0030832">
    <property type="term" value="P:regulation of actin filament length"/>
    <property type="evidence" value="ECO:0007669"/>
    <property type="project" value="TreeGrafter"/>
</dbReference>
<gene>
    <name evidence="25" type="ORF">DUI87_06500</name>
</gene>
<dbReference type="SUPFAM" id="SSF55550">
    <property type="entry name" value="SH2 domain"/>
    <property type="match status" value="1"/>
</dbReference>
<dbReference type="SMART" id="SM01057">
    <property type="entry name" value="Carb_anhydrase"/>
    <property type="match status" value="1"/>
</dbReference>
<keyword evidence="12" id="KW-0505">Motor protein</keyword>
<sequence>MRFHRACVLGCIVKTVILLEIKVSSMKSVGLCSTLRSILDILGFENFAVNRFEQLCINLANEQLQHFFNHHIFQLEQAAYKEEGLPWETITFNNNEPILNLLLAKPLGLLSLLDEQSAFPQATDKTFVDKLNNSFKGNLHFQPARGRVLGFSIIHYAGKVIPGADDKFNSTRKQSAGAQFRHSLMVLMERMYSANPHFVRCIKPNSQKEPGVLDNQVVLLQLRYNGLLETIQSHDFSLNIGIRNSWQSVWSDWKEQQLSYRQSTPFDNFLNPSVPCPILGTEGQTGEEAKMRKLKRGATLRWFKETQAQKVMQDDGAFPSWLHGMISRREAENLLIDKPLGCFLVRISQSRPGYILTYRGQGRCRHYMIQMQPNARYVILGEDRAHTSLTELVRHHQTVGIQPFMETLTVPCGQESSESLNYENLEGLTLSSPADKGVTPPEKQSCPSMPSSSKPALQWFRRTKNFQNQQTPEKSRTKPSSGESSQRAFPRLRSSIRLAMQEIQQDWLLDEGFAYQLAPAGALQQHGNHCEIQEKNQRQIEAVKVASGVWLEHVKEQYLRHWSTDYLDCGGTKQSPINVDTAQAIFSPDLRPIQLSGYSLPANKQLKLKNNGHTVVLELPESLALTGGYAQQYRAVQLHLHWGSPSGPGSEHTVNGRRFAAEIHVVHYNTKYDSFTEAMVHPDGLAVLGAFLEVGHGENQYYHEILKHLLEIQEVGEETLVSGFNIAGLLPANLKLYFHYNGSLTTPPCYQSVKWTIFNQTILLSHHQMSMLVSTLRSPDDKLLQNNYRPVQNLHGRRVLASFPTAPSVKHSPGGHSSSFHAGDVLAVLFGVLFAITALAFLLYIYKHRSQNTRLDSPTKSKVIYTAASTENTA</sequence>
<feature type="domain" description="Alpha-carbonic anhydrase" evidence="23">
    <location>
        <begin position="548"/>
        <end position="803"/>
    </location>
</feature>
<dbReference type="PROSITE" id="PS51144">
    <property type="entry name" value="ALPHA_CA_2"/>
    <property type="match status" value="1"/>
</dbReference>
<dbReference type="OrthoDB" id="429145at2759"/>
<dbReference type="PRINTS" id="PR00401">
    <property type="entry name" value="SH2DOMAIN"/>
</dbReference>
<evidence type="ECO:0000256" key="6">
    <source>
        <dbReference type="ARBA" id="ARBA00022723"/>
    </source>
</evidence>
<dbReference type="PROSITE" id="PS00162">
    <property type="entry name" value="ALPHA_CA_1"/>
    <property type="match status" value="1"/>
</dbReference>
<comment type="similarity">
    <text evidence="3">Belongs to the alpha-carbonic anhydrase family.</text>
</comment>
<keyword evidence="9" id="KW-0862">Zinc</keyword>
<keyword evidence="20" id="KW-0472">Membrane</keyword>
<feature type="signal peptide" evidence="21">
    <location>
        <begin position="1"/>
        <end position="18"/>
    </location>
</feature>
<keyword evidence="20" id="KW-1133">Transmembrane helix</keyword>
<evidence type="ECO:0000256" key="8">
    <source>
        <dbReference type="ARBA" id="ARBA00022741"/>
    </source>
</evidence>
<evidence type="ECO:0000256" key="20">
    <source>
        <dbReference type="SAM" id="Phobius"/>
    </source>
</evidence>
<evidence type="ECO:0000256" key="17">
    <source>
        <dbReference type="PROSITE-ProRule" id="PRU00191"/>
    </source>
</evidence>
<dbReference type="GO" id="GO:0004089">
    <property type="term" value="F:carbonate dehydratase activity"/>
    <property type="evidence" value="ECO:0007669"/>
    <property type="project" value="UniProtKB-EC"/>
</dbReference>
<feature type="compositionally biased region" description="Polar residues" evidence="19">
    <location>
        <begin position="445"/>
        <end position="455"/>
    </location>
</feature>
<feature type="domain" description="Myosin motor" evidence="24">
    <location>
        <begin position="172"/>
        <end position="231"/>
    </location>
</feature>
<dbReference type="GO" id="GO:0042995">
    <property type="term" value="C:cell projection"/>
    <property type="evidence" value="ECO:0007669"/>
    <property type="project" value="UniProtKB-SubCell"/>
</dbReference>
<keyword evidence="14" id="KW-0206">Cytoskeleton</keyword>
<feature type="region of interest" description="Actin-binding" evidence="18">
    <location>
        <begin position="184"/>
        <end position="206"/>
    </location>
</feature>
<evidence type="ECO:0000256" key="18">
    <source>
        <dbReference type="PROSITE-ProRule" id="PRU00782"/>
    </source>
</evidence>
<keyword evidence="16" id="KW-0966">Cell projection</keyword>
<dbReference type="AlphaFoldDB" id="A0A3M0KTQ1"/>
<dbReference type="InterPro" id="IPR036860">
    <property type="entry name" value="SH2_dom_sf"/>
</dbReference>
<dbReference type="GO" id="GO:0005524">
    <property type="term" value="F:ATP binding"/>
    <property type="evidence" value="ECO:0007669"/>
    <property type="project" value="UniProtKB-KW"/>
</dbReference>
<dbReference type="EC" id="4.2.1.1" evidence="4"/>
<dbReference type="PANTHER" id="PTHR46256:SF5">
    <property type="entry name" value="MYOSIN-IIIB-LIKE"/>
    <property type="match status" value="1"/>
</dbReference>
<evidence type="ECO:0000259" key="23">
    <source>
        <dbReference type="PROSITE" id="PS51144"/>
    </source>
</evidence>
<evidence type="ECO:0000259" key="24">
    <source>
        <dbReference type="PROSITE" id="PS51456"/>
    </source>
</evidence>
<dbReference type="PROSITE" id="PS51456">
    <property type="entry name" value="MYOSIN_MOTOR"/>
    <property type="match status" value="2"/>
</dbReference>
<evidence type="ECO:0000256" key="1">
    <source>
        <dbReference type="ARBA" id="ARBA00004245"/>
    </source>
</evidence>
<evidence type="ECO:0000256" key="11">
    <source>
        <dbReference type="ARBA" id="ARBA00023123"/>
    </source>
</evidence>
<dbReference type="Proteomes" id="UP000269221">
    <property type="component" value="Unassembled WGS sequence"/>
</dbReference>
<evidence type="ECO:0000256" key="5">
    <source>
        <dbReference type="ARBA" id="ARBA00022490"/>
    </source>
</evidence>
<dbReference type="GO" id="GO:0003779">
    <property type="term" value="F:actin binding"/>
    <property type="evidence" value="ECO:0007669"/>
    <property type="project" value="UniProtKB-KW"/>
</dbReference>
<keyword evidence="20" id="KW-0812">Transmembrane</keyword>
<evidence type="ECO:0000259" key="22">
    <source>
        <dbReference type="PROSITE" id="PS50001"/>
    </source>
</evidence>
<feature type="region of interest" description="Disordered" evidence="19">
    <location>
        <begin position="430"/>
        <end position="489"/>
    </location>
</feature>
<dbReference type="Gene3D" id="1.20.58.530">
    <property type="match status" value="2"/>
</dbReference>
<keyword evidence="21" id="KW-0732">Signal</keyword>
<evidence type="ECO:0000313" key="25">
    <source>
        <dbReference type="EMBL" id="RMC16563.1"/>
    </source>
</evidence>
<dbReference type="InterPro" id="IPR001609">
    <property type="entry name" value="Myosin_head_motor_dom-like"/>
</dbReference>
<evidence type="ECO:0000256" key="12">
    <source>
        <dbReference type="ARBA" id="ARBA00023175"/>
    </source>
</evidence>
<feature type="chain" id="PRO_5036462937" description="carbonic anhydrase" evidence="21">
    <location>
        <begin position="19"/>
        <end position="874"/>
    </location>
</feature>
<keyword evidence="6" id="KW-0479">Metal-binding</keyword>
<keyword evidence="10" id="KW-0067">ATP-binding</keyword>
<keyword evidence="17" id="KW-0727">SH2 domain</keyword>
<organism evidence="25 26">
    <name type="scientific">Hirundo rustica rustica</name>
    <dbReference type="NCBI Taxonomy" id="333673"/>
    <lineage>
        <taxon>Eukaryota</taxon>
        <taxon>Metazoa</taxon>
        <taxon>Chordata</taxon>
        <taxon>Craniata</taxon>
        <taxon>Vertebrata</taxon>
        <taxon>Euteleostomi</taxon>
        <taxon>Archelosauria</taxon>
        <taxon>Archosauria</taxon>
        <taxon>Dinosauria</taxon>
        <taxon>Saurischia</taxon>
        <taxon>Theropoda</taxon>
        <taxon>Coelurosauria</taxon>
        <taxon>Aves</taxon>
        <taxon>Neognathae</taxon>
        <taxon>Neoaves</taxon>
        <taxon>Telluraves</taxon>
        <taxon>Australaves</taxon>
        <taxon>Passeriformes</taxon>
        <taxon>Sylvioidea</taxon>
        <taxon>Hirundinidae</taxon>
        <taxon>Hirundo</taxon>
    </lineage>
</organism>
<keyword evidence="7" id="KW-0677">Repeat</keyword>
<keyword evidence="15" id="KW-0456">Lyase</keyword>
<protein>
    <recommendedName>
        <fullName evidence="4">carbonic anhydrase</fullName>
        <ecNumber evidence="4">4.2.1.1</ecNumber>
    </recommendedName>
</protein>
<dbReference type="Gene3D" id="3.30.505.10">
    <property type="entry name" value="SH2 domain"/>
    <property type="match status" value="1"/>
</dbReference>
<dbReference type="EMBL" id="QRBI01000102">
    <property type="protein sequence ID" value="RMC16563.1"/>
    <property type="molecule type" value="Genomic_DNA"/>
</dbReference>
<keyword evidence="18" id="KW-0009">Actin-binding</keyword>
<evidence type="ECO:0000256" key="15">
    <source>
        <dbReference type="ARBA" id="ARBA00023239"/>
    </source>
</evidence>
<evidence type="ECO:0000256" key="10">
    <source>
        <dbReference type="ARBA" id="ARBA00022840"/>
    </source>
</evidence>
<dbReference type="InterPro" id="IPR018338">
    <property type="entry name" value="Carbonic_anhydrase_a-class_CS"/>
</dbReference>
<dbReference type="Pfam" id="PF00017">
    <property type="entry name" value="SH2"/>
    <property type="match status" value="1"/>
</dbReference>
<comment type="similarity">
    <text evidence="18">Belongs to the TRAFAC class myosin-kinesin ATPase superfamily. Myosin family.</text>
</comment>
<keyword evidence="26" id="KW-1185">Reference proteome</keyword>
<evidence type="ECO:0000256" key="3">
    <source>
        <dbReference type="ARBA" id="ARBA00010718"/>
    </source>
</evidence>
<comment type="subcellular location">
    <subcellularLocation>
        <location evidence="2">Cell projection</location>
    </subcellularLocation>
    <subcellularLocation>
        <location evidence="1">Cytoplasm</location>
        <location evidence="1">Cytoskeleton</location>
    </subcellularLocation>
</comment>
<dbReference type="STRING" id="333673.A0A3M0KTQ1"/>
<evidence type="ECO:0000256" key="9">
    <source>
        <dbReference type="ARBA" id="ARBA00022833"/>
    </source>
</evidence>
<comment type="caution">
    <text evidence="18">Lacks conserved residue(s) required for the propagation of feature annotation.</text>
</comment>
<comment type="caution">
    <text evidence="25">The sequence shown here is derived from an EMBL/GenBank/DDBJ whole genome shotgun (WGS) entry which is preliminary data.</text>
</comment>
<dbReference type="SMR" id="A0A3M0KTQ1"/>
<feature type="transmembrane region" description="Helical" evidence="20">
    <location>
        <begin position="825"/>
        <end position="846"/>
    </location>
</feature>
<feature type="domain" description="Myosin motor" evidence="24">
    <location>
        <begin position="1"/>
        <end position="161"/>
    </location>
</feature>
<evidence type="ECO:0000256" key="16">
    <source>
        <dbReference type="ARBA" id="ARBA00023273"/>
    </source>
</evidence>
<keyword evidence="13" id="KW-0325">Glycoprotein</keyword>
<evidence type="ECO:0000256" key="4">
    <source>
        <dbReference type="ARBA" id="ARBA00012925"/>
    </source>
</evidence>
<evidence type="ECO:0000256" key="21">
    <source>
        <dbReference type="SAM" id="SignalP"/>
    </source>
</evidence>
<keyword evidence="11 18" id="KW-0518">Myosin</keyword>
<feature type="domain" description="SH2" evidence="22">
    <location>
        <begin position="321"/>
        <end position="412"/>
    </location>
</feature>
<dbReference type="InterPro" id="IPR000980">
    <property type="entry name" value="SH2"/>
</dbReference>
<evidence type="ECO:0000313" key="26">
    <source>
        <dbReference type="Proteomes" id="UP000269221"/>
    </source>
</evidence>
<evidence type="ECO:0000256" key="2">
    <source>
        <dbReference type="ARBA" id="ARBA00004316"/>
    </source>
</evidence>
<dbReference type="InterPro" id="IPR036961">
    <property type="entry name" value="Kinesin_motor_dom_sf"/>
</dbReference>
<dbReference type="PANTHER" id="PTHR46256">
    <property type="entry name" value="AGAP011099-PA"/>
    <property type="match status" value="1"/>
</dbReference>
<dbReference type="GO" id="GO:0004674">
    <property type="term" value="F:protein serine/threonine kinase activity"/>
    <property type="evidence" value="ECO:0007669"/>
    <property type="project" value="TreeGrafter"/>
</dbReference>
<feature type="compositionally biased region" description="Polar residues" evidence="19">
    <location>
        <begin position="465"/>
        <end position="487"/>
    </location>
</feature>
<dbReference type="InterPro" id="IPR027417">
    <property type="entry name" value="P-loop_NTPase"/>
</dbReference>
<evidence type="ECO:0000256" key="14">
    <source>
        <dbReference type="ARBA" id="ARBA00023212"/>
    </source>
</evidence>
<dbReference type="Gene3D" id="3.40.850.10">
    <property type="entry name" value="Kinesin motor domain"/>
    <property type="match status" value="2"/>
</dbReference>
<dbReference type="GO" id="GO:0016459">
    <property type="term" value="C:myosin complex"/>
    <property type="evidence" value="ECO:0007669"/>
    <property type="project" value="UniProtKB-KW"/>
</dbReference>